<dbReference type="EMBL" id="CM009300">
    <property type="protein sequence ID" value="PNT12712.1"/>
    <property type="molecule type" value="Genomic_DNA"/>
</dbReference>
<name>A0A2K1YI55_POPTR</name>
<reference evidence="2 3" key="1">
    <citation type="journal article" date="2006" name="Science">
        <title>The genome of black cottonwood, Populus trichocarpa (Torr. &amp; Gray).</title>
        <authorList>
            <person name="Tuskan G.A."/>
            <person name="Difazio S."/>
            <person name="Jansson S."/>
            <person name="Bohlmann J."/>
            <person name="Grigoriev I."/>
            <person name="Hellsten U."/>
            <person name="Putnam N."/>
            <person name="Ralph S."/>
            <person name="Rombauts S."/>
            <person name="Salamov A."/>
            <person name="Schein J."/>
            <person name="Sterck L."/>
            <person name="Aerts A."/>
            <person name="Bhalerao R.R."/>
            <person name="Bhalerao R.P."/>
            <person name="Blaudez D."/>
            <person name="Boerjan W."/>
            <person name="Brun A."/>
            <person name="Brunner A."/>
            <person name="Busov V."/>
            <person name="Campbell M."/>
            <person name="Carlson J."/>
            <person name="Chalot M."/>
            <person name="Chapman J."/>
            <person name="Chen G.L."/>
            <person name="Cooper D."/>
            <person name="Coutinho P.M."/>
            <person name="Couturier J."/>
            <person name="Covert S."/>
            <person name="Cronk Q."/>
            <person name="Cunningham R."/>
            <person name="Davis J."/>
            <person name="Degroeve S."/>
            <person name="Dejardin A."/>
            <person name="Depamphilis C."/>
            <person name="Detter J."/>
            <person name="Dirks B."/>
            <person name="Dubchak I."/>
            <person name="Duplessis S."/>
            <person name="Ehlting J."/>
            <person name="Ellis B."/>
            <person name="Gendler K."/>
            <person name="Goodstein D."/>
            <person name="Gribskov M."/>
            <person name="Grimwood J."/>
            <person name="Groover A."/>
            <person name="Gunter L."/>
            <person name="Hamberger B."/>
            <person name="Heinze B."/>
            <person name="Helariutta Y."/>
            <person name="Henrissat B."/>
            <person name="Holligan D."/>
            <person name="Holt R."/>
            <person name="Huang W."/>
            <person name="Islam-Faridi N."/>
            <person name="Jones S."/>
            <person name="Jones-Rhoades M."/>
            <person name="Jorgensen R."/>
            <person name="Joshi C."/>
            <person name="Kangasjarvi J."/>
            <person name="Karlsson J."/>
            <person name="Kelleher C."/>
            <person name="Kirkpatrick R."/>
            <person name="Kirst M."/>
            <person name="Kohler A."/>
            <person name="Kalluri U."/>
            <person name="Larimer F."/>
            <person name="Leebens-Mack J."/>
            <person name="Leple J.C."/>
            <person name="Locascio P."/>
            <person name="Lou Y."/>
            <person name="Lucas S."/>
            <person name="Martin F."/>
            <person name="Montanini B."/>
            <person name="Napoli C."/>
            <person name="Nelson D.R."/>
            <person name="Nelson C."/>
            <person name="Nieminen K."/>
            <person name="Nilsson O."/>
            <person name="Pereda V."/>
            <person name="Peter G."/>
            <person name="Philippe R."/>
            <person name="Pilate G."/>
            <person name="Poliakov A."/>
            <person name="Razumovskaya J."/>
            <person name="Richardson P."/>
            <person name="Rinaldi C."/>
            <person name="Ritland K."/>
            <person name="Rouze P."/>
            <person name="Ryaboy D."/>
            <person name="Schmutz J."/>
            <person name="Schrader J."/>
            <person name="Segerman B."/>
            <person name="Shin H."/>
            <person name="Siddiqui A."/>
            <person name="Sterky F."/>
            <person name="Terry A."/>
            <person name="Tsai C.J."/>
            <person name="Uberbacher E."/>
            <person name="Unneberg P."/>
            <person name="Vahala J."/>
            <person name="Wall K."/>
            <person name="Wessler S."/>
            <person name="Yang G."/>
            <person name="Yin T."/>
            <person name="Douglas C."/>
            <person name="Marra M."/>
            <person name="Sandberg G."/>
            <person name="Van de Peer Y."/>
            <person name="Rokhsar D."/>
        </authorList>
    </citation>
    <scope>NUCLEOTIDE SEQUENCE [LARGE SCALE GENOMIC DNA]</scope>
    <source>
        <strain evidence="3">cv. Nisqually</strain>
    </source>
</reference>
<feature type="transmembrane region" description="Helical" evidence="1">
    <location>
        <begin position="6"/>
        <end position="30"/>
    </location>
</feature>
<keyword evidence="1" id="KW-0472">Membrane</keyword>
<proteinExistence type="predicted"/>
<evidence type="ECO:0000313" key="3">
    <source>
        <dbReference type="Proteomes" id="UP000006729"/>
    </source>
</evidence>
<protein>
    <submittedName>
        <fullName evidence="2">Uncharacterized protein</fullName>
    </submittedName>
</protein>
<dbReference type="STRING" id="3694.A0A2K1YI55"/>
<evidence type="ECO:0000256" key="1">
    <source>
        <dbReference type="SAM" id="Phobius"/>
    </source>
</evidence>
<dbReference type="Proteomes" id="UP000006729">
    <property type="component" value="Chromosome 11"/>
</dbReference>
<gene>
    <name evidence="2" type="ORF">POPTR_011G102000</name>
</gene>
<accession>A0A2K1YI55</accession>
<evidence type="ECO:0000313" key="2">
    <source>
        <dbReference type="EMBL" id="PNT12712.1"/>
    </source>
</evidence>
<keyword evidence="1" id="KW-1133">Transmembrane helix</keyword>
<dbReference type="InParanoid" id="A0A2K1YI55"/>
<keyword evidence="3" id="KW-1185">Reference proteome</keyword>
<organism evidence="2 3">
    <name type="scientific">Populus trichocarpa</name>
    <name type="common">Western balsam poplar</name>
    <name type="synonym">Populus balsamifera subsp. trichocarpa</name>
    <dbReference type="NCBI Taxonomy" id="3694"/>
    <lineage>
        <taxon>Eukaryota</taxon>
        <taxon>Viridiplantae</taxon>
        <taxon>Streptophyta</taxon>
        <taxon>Embryophyta</taxon>
        <taxon>Tracheophyta</taxon>
        <taxon>Spermatophyta</taxon>
        <taxon>Magnoliopsida</taxon>
        <taxon>eudicotyledons</taxon>
        <taxon>Gunneridae</taxon>
        <taxon>Pentapetalae</taxon>
        <taxon>rosids</taxon>
        <taxon>fabids</taxon>
        <taxon>Malpighiales</taxon>
        <taxon>Salicaceae</taxon>
        <taxon>Saliceae</taxon>
        <taxon>Populus</taxon>
    </lineage>
</organism>
<keyword evidence="1" id="KW-0812">Transmembrane</keyword>
<sequence length="78" mass="9196">MAEAQFIAFYITVCCIAFIISKIIISVLLYKRWKRKHMIYEVDGLSERDRGFESELEATGDIKHWNILVLHGYYTCPH</sequence>
<dbReference type="AlphaFoldDB" id="A0A2K1YI55"/>